<accession>A0ABX7FV95</accession>
<name>A0ABX7FV95_BRECH</name>
<proteinExistence type="predicted"/>
<dbReference type="PANTHER" id="PTHR30204:SF90">
    <property type="entry name" value="HTH-TYPE TRANSCRIPTIONAL ACTIVATOR MTA"/>
    <property type="match status" value="1"/>
</dbReference>
<dbReference type="SUPFAM" id="SSF46955">
    <property type="entry name" value="Putative DNA-binding domain"/>
    <property type="match status" value="1"/>
</dbReference>
<keyword evidence="4" id="KW-1185">Reference proteome</keyword>
<dbReference type="EMBL" id="CP069127">
    <property type="protein sequence ID" value="QRG70031.1"/>
    <property type="molecule type" value="Genomic_DNA"/>
</dbReference>
<feature type="domain" description="HTH merR-type" evidence="2">
    <location>
        <begin position="2"/>
        <end position="71"/>
    </location>
</feature>
<dbReference type="PANTHER" id="PTHR30204">
    <property type="entry name" value="REDOX-CYCLING DRUG-SENSING TRANSCRIPTIONAL ACTIVATOR SOXR"/>
    <property type="match status" value="1"/>
</dbReference>
<dbReference type="PROSITE" id="PS50937">
    <property type="entry name" value="HTH_MERR_2"/>
    <property type="match status" value="1"/>
</dbReference>
<keyword evidence="1" id="KW-0238">DNA-binding</keyword>
<dbReference type="SUPFAM" id="SSF89082">
    <property type="entry name" value="Antibiotic binding domain of TipA-like multidrug resistance regulators"/>
    <property type="match status" value="1"/>
</dbReference>
<reference evidence="3 4" key="1">
    <citation type="submission" date="2021-01" db="EMBL/GenBank/DDBJ databases">
        <title>Identification of strong promoters based on the transcriptome of Brevibacillus choshinensis.</title>
        <authorList>
            <person name="Yao D."/>
            <person name="Zhang K."/>
            <person name="Wu J."/>
        </authorList>
    </citation>
    <scope>NUCLEOTIDE SEQUENCE [LARGE SCALE GENOMIC DNA]</scope>
    <source>
        <strain evidence="3 4">HPD31-SP3</strain>
    </source>
</reference>
<dbReference type="InterPro" id="IPR009061">
    <property type="entry name" value="DNA-bd_dom_put_sf"/>
</dbReference>
<dbReference type="InterPro" id="IPR000551">
    <property type="entry name" value="MerR-type_HTH_dom"/>
</dbReference>
<evidence type="ECO:0000259" key="2">
    <source>
        <dbReference type="PROSITE" id="PS50937"/>
    </source>
</evidence>
<dbReference type="InterPro" id="IPR036244">
    <property type="entry name" value="TipA-like_antibiotic-bd"/>
</dbReference>
<dbReference type="InterPro" id="IPR047057">
    <property type="entry name" value="MerR_fam"/>
</dbReference>
<dbReference type="CDD" id="cd01106">
    <property type="entry name" value="HTH_TipAL-Mta"/>
    <property type="match status" value="1"/>
</dbReference>
<evidence type="ECO:0000313" key="3">
    <source>
        <dbReference type="EMBL" id="QRG70031.1"/>
    </source>
</evidence>
<dbReference type="SMART" id="SM00422">
    <property type="entry name" value="HTH_MERR"/>
    <property type="match status" value="1"/>
</dbReference>
<dbReference type="RefSeq" id="WP_203357005.1">
    <property type="nucleotide sequence ID" value="NZ_CP069127.1"/>
</dbReference>
<organism evidence="3 4">
    <name type="scientific">Brevibacillus choshinensis</name>
    <dbReference type="NCBI Taxonomy" id="54911"/>
    <lineage>
        <taxon>Bacteria</taxon>
        <taxon>Bacillati</taxon>
        <taxon>Bacillota</taxon>
        <taxon>Bacilli</taxon>
        <taxon>Bacillales</taxon>
        <taxon>Paenibacillaceae</taxon>
        <taxon>Brevibacillus</taxon>
    </lineage>
</organism>
<sequence>MLYTVKEVSSMSKVTIKALHHYHKIGLLMPQQVSEAGYRLYGTAELERLQEILFYRELDFPLEQIKVLLDRPVDRSSILSEQRALLKDKVRRMSVIMETLEKTIRAVEAGEPMDKKELFAGFQSEKEWESALSEQKEYLRETYQVELETTPINVPEMNAQAIEAASFMNDMACALTDGVKHTEESIRERIREHLAFLNQHGHSVTKQDFVNQTRFFLQDDFHLRMLEDQQVGLAYYLAVAAEAYAAG</sequence>
<dbReference type="Gene3D" id="1.10.1660.10">
    <property type="match status" value="1"/>
</dbReference>
<dbReference type="Pfam" id="PF13411">
    <property type="entry name" value="MerR_1"/>
    <property type="match status" value="1"/>
</dbReference>
<gene>
    <name evidence="3" type="ORF">JNE38_13450</name>
</gene>
<evidence type="ECO:0000313" key="4">
    <source>
        <dbReference type="Proteomes" id="UP000596248"/>
    </source>
</evidence>
<evidence type="ECO:0000256" key="1">
    <source>
        <dbReference type="ARBA" id="ARBA00023125"/>
    </source>
</evidence>
<dbReference type="Proteomes" id="UP000596248">
    <property type="component" value="Chromosome"/>
</dbReference>
<protein>
    <submittedName>
        <fullName evidence="3">MerR family transcriptional regulator</fullName>
    </submittedName>
</protein>